<accession>A0A645C8F4</accession>
<evidence type="ECO:0000256" key="2">
    <source>
        <dbReference type="ARBA" id="ARBA00022729"/>
    </source>
</evidence>
<keyword evidence="2" id="KW-0732">Signal</keyword>
<keyword evidence="3" id="KW-0472">Membrane</keyword>
<dbReference type="Pfam" id="PF07980">
    <property type="entry name" value="SusD_RagB"/>
    <property type="match status" value="1"/>
</dbReference>
<sequence length="413" mass="45966">MELMSRNTYEDCVLQIIADCDSAFKYLPLSYVGADEETGVKQDGRASGKAALALQSRAALFGASPAYQPGGAYAVSTDSINKKWLRVVTLSERAISTGVLGAYAALSEAMYVGSGIQGTTNAEFLFRKWFNNNSMEKSNFPPLFYGAGRTNPSQNLVDAYPAKNGFPIGDARSGYNPQNPYINRDSRFDLTIYYNGKVFNSDRALEIYTDSNGVKRRDVAGYDYQNTATGYYLKKFMSPKKDMLYNPATLAAVNDFHQYPLIRRAEVYYNLAEALNELAGPNGAVAGSSRTAYAIIKDIRTKNGITATTYLDEVANAGKESFKQLIQNERRIEFAFENKRFFDLRRNLLPLNEPIKGVQIVQTASGFVYSGTNPATSGIVVEERKLDEPKHYYLPLPYDKVVTNKNLIQNKGW</sequence>
<protein>
    <recommendedName>
        <fullName evidence="5">RagB/SusD domain-containing protein</fullName>
    </recommendedName>
</protein>
<comment type="subcellular location">
    <subcellularLocation>
        <location evidence="1">Cell outer membrane</location>
    </subcellularLocation>
</comment>
<gene>
    <name evidence="6" type="ORF">SDC9_118955</name>
</gene>
<name>A0A645C8F4_9ZZZZ</name>
<dbReference type="InterPro" id="IPR011990">
    <property type="entry name" value="TPR-like_helical_dom_sf"/>
</dbReference>
<keyword evidence="4" id="KW-0998">Cell outer membrane</keyword>
<evidence type="ECO:0000259" key="5">
    <source>
        <dbReference type="Pfam" id="PF07980"/>
    </source>
</evidence>
<feature type="domain" description="RagB/SusD" evidence="5">
    <location>
        <begin position="144"/>
        <end position="413"/>
    </location>
</feature>
<dbReference type="SUPFAM" id="SSF48452">
    <property type="entry name" value="TPR-like"/>
    <property type="match status" value="1"/>
</dbReference>
<organism evidence="6">
    <name type="scientific">bioreactor metagenome</name>
    <dbReference type="NCBI Taxonomy" id="1076179"/>
    <lineage>
        <taxon>unclassified sequences</taxon>
        <taxon>metagenomes</taxon>
        <taxon>ecological metagenomes</taxon>
    </lineage>
</organism>
<comment type="caution">
    <text evidence="6">The sequence shown here is derived from an EMBL/GenBank/DDBJ whole genome shotgun (WGS) entry which is preliminary data.</text>
</comment>
<dbReference type="Gene3D" id="1.25.40.390">
    <property type="match status" value="1"/>
</dbReference>
<dbReference type="InterPro" id="IPR012944">
    <property type="entry name" value="SusD_RagB_dom"/>
</dbReference>
<evidence type="ECO:0000256" key="4">
    <source>
        <dbReference type="ARBA" id="ARBA00023237"/>
    </source>
</evidence>
<dbReference type="AlphaFoldDB" id="A0A645C8F4"/>
<dbReference type="EMBL" id="VSSQ01024458">
    <property type="protein sequence ID" value="MPM71983.1"/>
    <property type="molecule type" value="Genomic_DNA"/>
</dbReference>
<evidence type="ECO:0000313" key="6">
    <source>
        <dbReference type="EMBL" id="MPM71983.1"/>
    </source>
</evidence>
<reference evidence="6" key="1">
    <citation type="submission" date="2019-08" db="EMBL/GenBank/DDBJ databases">
        <authorList>
            <person name="Kucharzyk K."/>
            <person name="Murdoch R.W."/>
            <person name="Higgins S."/>
            <person name="Loffler F."/>
        </authorList>
    </citation>
    <scope>NUCLEOTIDE SEQUENCE</scope>
</reference>
<proteinExistence type="predicted"/>
<dbReference type="GO" id="GO:0009279">
    <property type="term" value="C:cell outer membrane"/>
    <property type="evidence" value="ECO:0007669"/>
    <property type="project" value="UniProtKB-SubCell"/>
</dbReference>
<evidence type="ECO:0000256" key="3">
    <source>
        <dbReference type="ARBA" id="ARBA00023136"/>
    </source>
</evidence>
<evidence type="ECO:0000256" key="1">
    <source>
        <dbReference type="ARBA" id="ARBA00004442"/>
    </source>
</evidence>